<accession>A0A643JYD8</accession>
<feature type="domain" description="DNA-directed DNA polymerase family B multifunctional" evidence="8">
    <location>
        <begin position="291"/>
        <end position="644"/>
    </location>
</feature>
<dbReference type="GO" id="GO:0003677">
    <property type="term" value="F:DNA binding"/>
    <property type="evidence" value="ECO:0007669"/>
    <property type="project" value="UniProtKB-KW"/>
</dbReference>
<dbReference type="InterPro" id="IPR050240">
    <property type="entry name" value="DNA_pol_type-B"/>
</dbReference>
<dbReference type="GO" id="GO:0006261">
    <property type="term" value="P:DNA-templated DNA replication"/>
    <property type="evidence" value="ECO:0007669"/>
    <property type="project" value="TreeGrafter"/>
</dbReference>
<dbReference type="NCBIfam" id="NF004418">
    <property type="entry name" value="PRK05761.1-4"/>
    <property type="match status" value="1"/>
</dbReference>
<protein>
    <recommendedName>
        <fullName evidence="2">DNA-directed DNA polymerase</fullName>
        <ecNumber evidence="2">2.7.7.7</ecNumber>
    </recommendedName>
</protein>
<comment type="caution">
    <text evidence="9">The sequence shown here is derived from an EMBL/GenBank/DDBJ whole genome shotgun (WGS) entry which is preliminary data.</text>
</comment>
<dbReference type="PANTHER" id="PTHR10322:SF23">
    <property type="entry name" value="DNA POLYMERASE DELTA CATALYTIC SUBUNIT"/>
    <property type="match status" value="1"/>
</dbReference>
<evidence type="ECO:0000256" key="7">
    <source>
        <dbReference type="ARBA" id="ARBA00049244"/>
    </source>
</evidence>
<evidence type="ECO:0000259" key="8">
    <source>
        <dbReference type="Pfam" id="PF00136"/>
    </source>
</evidence>
<evidence type="ECO:0000256" key="3">
    <source>
        <dbReference type="ARBA" id="ARBA00022679"/>
    </source>
</evidence>
<proteinExistence type="inferred from homology"/>
<evidence type="ECO:0000256" key="6">
    <source>
        <dbReference type="ARBA" id="ARBA00023125"/>
    </source>
</evidence>
<dbReference type="InterPro" id="IPR006134">
    <property type="entry name" value="DNA-dir_DNA_pol_B_multi_dom"/>
</dbReference>
<dbReference type="SMART" id="SM00486">
    <property type="entry name" value="POLBc"/>
    <property type="match status" value="1"/>
</dbReference>
<dbReference type="PANTHER" id="PTHR10322">
    <property type="entry name" value="DNA POLYMERASE CATALYTIC SUBUNIT"/>
    <property type="match status" value="1"/>
</dbReference>
<dbReference type="EMBL" id="VZUS01000001">
    <property type="protein sequence ID" value="KAB1188134.1"/>
    <property type="molecule type" value="Genomic_DNA"/>
</dbReference>
<sequence length="708" mass="79167">MFAVDFDGDDVVEWHLTDAGAQSHRVTDYIPELYVSGPDSVLADLERRLRADPAVADVGYDRLYPRLDSRERTEVLRVAVVAPRGVRRLARRLRDDLLGRVSPGSARFYNVDLSPGFRYCVQTETVPVPSRRPRTLRLSLPEKSLADGDLSALSVAGKSVDGDERDATETACEELAEQDPDVLVVSSARLLPLLRDCATKFELDCPLGRDPNRGLERLAGGNTVVSYGTVRHSPARYAVPGRAIVDTGNSFLWAESRLDGLCYLVERSWKPLQEASWASIGNVLTAMQIREAMARDVLVPWNKRRPETFKSVETLHAADRGGFTFDPVVGLHEDVVELDFASLYPRIICEWNISPDTLGCDCHAGRADIPELDYTICDRRGFLPDVLEPLLADRRRLKREASEAEAAGDESAAASARAKSGAIKWVLVSCFGYQGYRNAKFGRIECHEAINAVARDLLLRAKERAEDGGWRVVHGIVDSLWLTRARDDPQSPTDLAATVTDDCGIPLEVEATYDWVCFVPTRRMDRGALTRYFGRTRDGDFVYKGIEIRQRSTPEFVADAQRDLISTLDRHRDPAAVCDRLVRHRTRLRRSDVPTDELLVTSRLSKAPADYDRNTLVAAAGNRSVELGVPREPGQSVRYVVADEDGRGTDRVRLDFERPGVDDVDVGYYDRLLIRAAESVVSPFGWDRNRIRRYLSPGRDASLRGWLD</sequence>
<dbReference type="InterPro" id="IPR006172">
    <property type="entry name" value="DNA-dir_DNA_pol_B"/>
</dbReference>
<dbReference type="EC" id="2.7.7.7" evidence="2"/>
<dbReference type="InterPro" id="IPR023211">
    <property type="entry name" value="DNA_pol_palm_dom_sf"/>
</dbReference>
<keyword evidence="3 9" id="KW-0808">Transferase</keyword>
<dbReference type="Pfam" id="PF00136">
    <property type="entry name" value="DNA_pol_B"/>
    <property type="match status" value="1"/>
</dbReference>
<dbReference type="InterPro" id="IPR042087">
    <property type="entry name" value="DNA_pol_B_thumb"/>
</dbReference>
<evidence type="ECO:0000313" key="9">
    <source>
        <dbReference type="EMBL" id="KAB1188134.1"/>
    </source>
</evidence>
<comment type="catalytic activity">
    <reaction evidence="7">
        <text>DNA(n) + a 2'-deoxyribonucleoside 5'-triphosphate = DNA(n+1) + diphosphate</text>
        <dbReference type="Rhea" id="RHEA:22508"/>
        <dbReference type="Rhea" id="RHEA-COMP:17339"/>
        <dbReference type="Rhea" id="RHEA-COMP:17340"/>
        <dbReference type="ChEBI" id="CHEBI:33019"/>
        <dbReference type="ChEBI" id="CHEBI:61560"/>
        <dbReference type="ChEBI" id="CHEBI:173112"/>
        <dbReference type="EC" id="2.7.7.7"/>
    </reaction>
</comment>
<name>A0A643JYD8_9EURY</name>
<evidence type="ECO:0000256" key="5">
    <source>
        <dbReference type="ARBA" id="ARBA00022932"/>
    </source>
</evidence>
<comment type="similarity">
    <text evidence="1">Belongs to the DNA polymerase type-B family.</text>
</comment>
<dbReference type="GO" id="GO:0000166">
    <property type="term" value="F:nucleotide binding"/>
    <property type="evidence" value="ECO:0007669"/>
    <property type="project" value="InterPro"/>
</dbReference>
<dbReference type="Gene3D" id="3.90.1600.10">
    <property type="entry name" value="Palm domain of DNA polymerase"/>
    <property type="match status" value="1"/>
</dbReference>
<dbReference type="InterPro" id="IPR043502">
    <property type="entry name" value="DNA/RNA_pol_sf"/>
</dbReference>
<reference evidence="9" key="1">
    <citation type="submission" date="2019-09" db="EMBL/GenBank/DDBJ databases">
        <title>Genomic analysis of Haloferax sp. CBA1149.</title>
        <authorList>
            <person name="Roh S.W."/>
        </authorList>
    </citation>
    <scope>NUCLEOTIDE SEQUENCE</scope>
    <source>
        <strain evidence="9">CBA1149</strain>
    </source>
</reference>
<dbReference type="SUPFAM" id="SSF56672">
    <property type="entry name" value="DNA/RNA polymerases"/>
    <property type="match status" value="1"/>
</dbReference>
<keyword evidence="5 9" id="KW-0239">DNA-directed DNA polymerase</keyword>
<evidence type="ECO:0000256" key="2">
    <source>
        <dbReference type="ARBA" id="ARBA00012417"/>
    </source>
</evidence>
<keyword evidence="6" id="KW-0238">DNA-binding</keyword>
<gene>
    <name evidence="9" type="ORF">Hfx1149_08835</name>
</gene>
<dbReference type="RefSeq" id="WP_151137420.1">
    <property type="nucleotide sequence ID" value="NZ_VZUS01000001.1"/>
</dbReference>
<evidence type="ECO:0000256" key="1">
    <source>
        <dbReference type="ARBA" id="ARBA00005755"/>
    </source>
</evidence>
<dbReference type="Gene3D" id="1.10.287.690">
    <property type="entry name" value="Helix hairpin bin"/>
    <property type="match status" value="1"/>
</dbReference>
<organism evidence="9">
    <name type="scientific">Haloferax sp. CBA1149</name>
    <dbReference type="NCBI Taxonomy" id="2650753"/>
    <lineage>
        <taxon>Archaea</taxon>
        <taxon>Methanobacteriati</taxon>
        <taxon>Methanobacteriota</taxon>
        <taxon>Stenosarchaea group</taxon>
        <taxon>Halobacteria</taxon>
        <taxon>Halobacteriales</taxon>
        <taxon>Haloferacaceae</taxon>
        <taxon>Haloferax</taxon>
    </lineage>
</organism>
<evidence type="ECO:0000256" key="4">
    <source>
        <dbReference type="ARBA" id="ARBA00022695"/>
    </source>
</evidence>
<keyword evidence="4 9" id="KW-0548">Nucleotidyltransferase</keyword>
<dbReference type="Gene3D" id="1.10.132.60">
    <property type="entry name" value="DNA polymerase family B, C-terminal domain"/>
    <property type="match status" value="1"/>
</dbReference>
<dbReference type="GO" id="GO:0003887">
    <property type="term" value="F:DNA-directed DNA polymerase activity"/>
    <property type="evidence" value="ECO:0007669"/>
    <property type="project" value="UniProtKB-KW"/>
</dbReference>
<dbReference type="AlphaFoldDB" id="A0A643JYD8"/>